<feature type="region of interest" description="Disordered" evidence="2">
    <location>
        <begin position="86"/>
        <end position="122"/>
    </location>
</feature>
<keyword evidence="3" id="KW-0472">Membrane</keyword>
<dbReference type="Proteomes" id="UP000253303">
    <property type="component" value="Unassembled WGS sequence"/>
</dbReference>
<dbReference type="EMBL" id="QMEY01000001">
    <property type="protein sequence ID" value="RBQ22026.1"/>
    <property type="molecule type" value="Genomic_DNA"/>
</dbReference>
<keyword evidence="1" id="KW-0378">Hydrolase</keyword>
<dbReference type="GO" id="GO:0016787">
    <property type="term" value="F:hydrolase activity"/>
    <property type="evidence" value="ECO:0007669"/>
    <property type="project" value="UniProtKB-KW"/>
</dbReference>
<dbReference type="NCBIfam" id="NF033748">
    <property type="entry name" value="class_F_sortase"/>
    <property type="match status" value="1"/>
</dbReference>
<protein>
    <submittedName>
        <fullName evidence="4">Class F sortase</fullName>
    </submittedName>
</protein>
<evidence type="ECO:0000256" key="1">
    <source>
        <dbReference type="ARBA" id="ARBA00022801"/>
    </source>
</evidence>
<dbReference type="SUPFAM" id="SSF63817">
    <property type="entry name" value="Sortase"/>
    <property type="match status" value="1"/>
</dbReference>
<comment type="caution">
    <text evidence="4">The sequence shown here is derived from an EMBL/GenBank/DDBJ whole genome shotgun (WGS) entry which is preliminary data.</text>
</comment>
<dbReference type="Pfam" id="PF04203">
    <property type="entry name" value="Sortase"/>
    <property type="match status" value="1"/>
</dbReference>
<evidence type="ECO:0000256" key="3">
    <source>
        <dbReference type="SAM" id="Phobius"/>
    </source>
</evidence>
<dbReference type="RefSeq" id="WP_113979328.1">
    <property type="nucleotide sequence ID" value="NZ_QMEY01000001.1"/>
</dbReference>
<dbReference type="InterPro" id="IPR042001">
    <property type="entry name" value="Sortase_F"/>
</dbReference>
<feature type="transmembrane region" description="Helical" evidence="3">
    <location>
        <begin position="20"/>
        <end position="45"/>
    </location>
</feature>
<dbReference type="OrthoDB" id="525039at2"/>
<evidence type="ECO:0000313" key="5">
    <source>
        <dbReference type="Proteomes" id="UP000253303"/>
    </source>
</evidence>
<reference evidence="4 5" key="1">
    <citation type="submission" date="2018-06" db="EMBL/GenBank/DDBJ databases">
        <title>Sphaerisporangium craniellae sp. nov., isolated from a marine sponge in the South China Sea.</title>
        <authorList>
            <person name="Li L."/>
        </authorList>
    </citation>
    <scope>NUCLEOTIDE SEQUENCE [LARGE SCALE GENOMIC DNA]</scope>
    <source>
        <strain evidence="4 5">LHW63015</strain>
    </source>
</reference>
<keyword evidence="5" id="KW-1185">Reference proteome</keyword>
<dbReference type="InterPro" id="IPR023365">
    <property type="entry name" value="Sortase_dom-sf"/>
</dbReference>
<name>A0A366M753_9ACTN</name>
<organism evidence="4 5">
    <name type="scientific">Spongiactinospora rosea</name>
    <dbReference type="NCBI Taxonomy" id="2248750"/>
    <lineage>
        <taxon>Bacteria</taxon>
        <taxon>Bacillati</taxon>
        <taxon>Actinomycetota</taxon>
        <taxon>Actinomycetes</taxon>
        <taxon>Streptosporangiales</taxon>
        <taxon>Streptosporangiaceae</taxon>
        <taxon>Spongiactinospora</taxon>
    </lineage>
</organism>
<accession>A0A366M753</accession>
<sequence>MTHPAHPGGKGTKEKLRAAVLPAVLVAGSLGGIAAIVAGLLTYLAPPIEPDRTQEGVLAAAPVPQQQDRPAAADVVQQAAEPAVLPTVGPGGPGVPLTAAEPAAPPPMPSLKPPPPVRTDARTRPTKISIPAIGVSAGLMSLGVQKNREIAVPPLSKPKQAGWYQHGPVPGQIGPAVILGHVNNRQGPAVFARLHQVKRGQKIRITRTDGKVLEFTVDGVEKIRKARFPTARVYSNLNDASLRVITCGGIYDPRRHSYTDNIIVYATLSKRTR</sequence>
<evidence type="ECO:0000313" key="4">
    <source>
        <dbReference type="EMBL" id="RBQ22026.1"/>
    </source>
</evidence>
<evidence type="ECO:0000256" key="2">
    <source>
        <dbReference type="SAM" id="MobiDB-lite"/>
    </source>
</evidence>
<dbReference type="CDD" id="cd05829">
    <property type="entry name" value="Sortase_F"/>
    <property type="match status" value="1"/>
</dbReference>
<dbReference type="InterPro" id="IPR005754">
    <property type="entry name" value="Sortase"/>
</dbReference>
<keyword evidence="3" id="KW-0812">Transmembrane</keyword>
<feature type="compositionally biased region" description="Pro residues" evidence="2">
    <location>
        <begin position="103"/>
        <end position="117"/>
    </location>
</feature>
<dbReference type="AlphaFoldDB" id="A0A366M753"/>
<dbReference type="Gene3D" id="2.40.260.10">
    <property type="entry name" value="Sortase"/>
    <property type="match status" value="1"/>
</dbReference>
<proteinExistence type="predicted"/>
<gene>
    <name evidence="4" type="ORF">DP939_05015</name>
</gene>
<keyword evidence="3" id="KW-1133">Transmembrane helix</keyword>